<dbReference type="EMBL" id="CM037153">
    <property type="protein sequence ID" value="KAH7857491.1"/>
    <property type="molecule type" value="Genomic_DNA"/>
</dbReference>
<sequence>MGEPINLPVGYKFCPPEDVSVMYLKMKILNEELPADVIPTVDIYSCPDPSQIPFSEFTHGPENEWYFFTNRREENRIQTTNGWWEEIEDGEVYNDDDEIIGFTKILEFSCPDDTEKEQKWYIHEYRANPASFTAAELADDSVKEKISNFVLCKVVCEEEIPPSKPPSSSSDDEDDDEVVDAASP</sequence>
<organism evidence="1 2">
    <name type="scientific">Vaccinium darrowii</name>
    <dbReference type="NCBI Taxonomy" id="229202"/>
    <lineage>
        <taxon>Eukaryota</taxon>
        <taxon>Viridiplantae</taxon>
        <taxon>Streptophyta</taxon>
        <taxon>Embryophyta</taxon>
        <taxon>Tracheophyta</taxon>
        <taxon>Spermatophyta</taxon>
        <taxon>Magnoliopsida</taxon>
        <taxon>eudicotyledons</taxon>
        <taxon>Gunneridae</taxon>
        <taxon>Pentapetalae</taxon>
        <taxon>asterids</taxon>
        <taxon>Ericales</taxon>
        <taxon>Ericaceae</taxon>
        <taxon>Vaccinioideae</taxon>
        <taxon>Vaccinieae</taxon>
        <taxon>Vaccinium</taxon>
    </lineage>
</organism>
<name>A0ACB7YVF5_9ERIC</name>
<accession>A0ACB7YVF5</accession>
<evidence type="ECO:0000313" key="2">
    <source>
        <dbReference type="Proteomes" id="UP000828048"/>
    </source>
</evidence>
<evidence type="ECO:0000313" key="1">
    <source>
        <dbReference type="EMBL" id="KAH7857491.1"/>
    </source>
</evidence>
<reference evidence="1 2" key="1">
    <citation type="journal article" date="2021" name="Hortic Res">
        <title>High-quality reference genome and annotation aids understanding of berry development for evergreen blueberry (Vaccinium darrowii).</title>
        <authorList>
            <person name="Yu J."/>
            <person name="Hulse-Kemp A.M."/>
            <person name="Babiker E."/>
            <person name="Staton M."/>
        </authorList>
    </citation>
    <scope>NUCLEOTIDE SEQUENCE [LARGE SCALE GENOMIC DNA]</scope>
    <source>
        <strain evidence="2">cv. NJ 8807/NJ 8810</strain>
        <tissue evidence="1">Young leaf</tissue>
    </source>
</reference>
<gene>
    <name evidence="1" type="ORF">Vadar_013337</name>
</gene>
<keyword evidence="2" id="KW-1185">Reference proteome</keyword>
<protein>
    <submittedName>
        <fullName evidence="1">Uncharacterized protein</fullName>
    </submittedName>
</protein>
<comment type="caution">
    <text evidence="1">The sequence shown here is derived from an EMBL/GenBank/DDBJ whole genome shotgun (WGS) entry which is preliminary data.</text>
</comment>
<proteinExistence type="predicted"/>
<dbReference type="Proteomes" id="UP000828048">
    <property type="component" value="Chromosome 3"/>
</dbReference>